<feature type="transmembrane region" description="Helical" evidence="8">
    <location>
        <begin position="623"/>
        <end position="644"/>
    </location>
</feature>
<feature type="region of interest" description="Disordered" evidence="7">
    <location>
        <begin position="203"/>
        <end position="236"/>
    </location>
</feature>
<dbReference type="Proteomes" id="UP000750711">
    <property type="component" value="Unassembled WGS sequence"/>
</dbReference>
<evidence type="ECO:0000259" key="12">
    <source>
        <dbReference type="Pfam" id="PF14703"/>
    </source>
</evidence>
<proteinExistence type="inferred from homology"/>
<dbReference type="Pfam" id="PF12621">
    <property type="entry name" value="PHM7_ext"/>
    <property type="match status" value="1"/>
</dbReference>
<evidence type="ECO:0000256" key="4">
    <source>
        <dbReference type="ARBA" id="ARBA00022692"/>
    </source>
</evidence>
<keyword evidence="3" id="KW-0813">Transport</keyword>
<dbReference type="InterPro" id="IPR003864">
    <property type="entry name" value="CSC1/OSCA1-like_7TM"/>
</dbReference>
<name>A0A9P8L7X7_9PEZI</name>
<dbReference type="PANTHER" id="PTHR13018">
    <property type="entry name" value="PROBABLE MEMBRANE PROTEIN DUF221-RELATED"/>
    <property type="match status" value="1"/>
</dbReference>
<feature type="transmembrane region" description="Helical" evidence="8">
    <location>
        <begin position="86"/>
        <end position="105"/>
    </location>
</feature>
<organism evidence="13 14">
    <name type="scientific">Trichoglossum hirsutum</name>
    <dbReference type="NCBI Taxonomy" id="265104"/>
    <lineage>
        <taxon>Eukaryota</taxon>
        <taxon>Fungi</taxon>
        <taxon>Dikarya</taxon>
        <taxon>Ascomycota</taxon>
        <taxon>Pezizomycotina</taxon>
        <taxon>Geoglossomycetes</taxon>
        <taxon>Geoglossales</taxon>
        <taxon>Geoglossaceae</taxon>
        <taxon>Trichoglossum</taxon>
    </lineage>
</organism>
<evidence type="ECO:0000256" key="7">
    <source>
        <dbReference type="SAM" id="MobiDB-lite"/>
    </source>
</evidence>
<keyword evidence="14" id="KW-1185">Reference proteome</keyword>
<dbReference type="Pfam" id="PF02714">
    <property type="entry name" value="RSN1_7TM"/>
    <property type="match status" value="1"/>
</dbReference>
<comment type="subcellular location">
    <subcellularLocation>
        <location evidence="1">Membrane</location>
        <topology evidence="1">Multi-pass membrane protein</topology>
    </subcellularLocation>
</comment>
<evidence type="ECO:0000256" key="1">
    <source>
        <dbReference type="ARBA" id="ARBA00004141"/>
    </source>
</evidence>
<dbReference type="InterPro" id="IPR022257">
    <property type="entry name" value="PHM7_ext"/>
</dbReference>
<dbReference type="GO" id="GO:0005886">
    <property type="term" value="C:plasma membrane"/>
    <property type="evidence" value="ECO:0007669"/>
    <property type="project" value="TreeGrafter"/>
</dbReference>
<sequence>QHTPSLPTGFFNWIKPFASLKDEYVLEHHSIDGYFFLRFMKICVVICFVGALITMPVLFPINATGGVGLQQLDMLAYGNVDNKNRYYAHVLIGWVFYGFVLFMVTRECIYYINVRQVWLLSPLYSNRISSKTVLITSIPDEYINEARLRKVFGPTVKNVWINSDCEEVTELVKERDGIAMKLEGAETTLVKLANAKRLEAIKKGGGAPTDEEAETGGNTVEDPNDESGSVAARLGVPQKKRPTHRLKFLIGKKVDTINWSRTELETLIPKVDELQSNHRAGKGKLLNSAFIEFDTQSAAQAAVQTVAHHQPLHMAPRYIGVTPGEVVWSNLRLKWWERIIRTIAATTFVIALVIFWSIPVAIVGLISNINYLTEKLHFLSFINHIPSIILGVVTGLLPAVLLSVLMALLPIILRLMAKISGAPSLSQVELSVQNSYFAFQVVQVFLVTTLSSAASAAVQNIIKEPSSAATLLAQSLPRSSNFYISYIIVQGLSISASSLLQIAGLVVAKLLGRLFDNTPRKIYKRWSSLSGLGWGTLLPIYTNLAVIAITYSCIAPIVLGFATIGLFLLYISFKYNLLFVYDANIDTRGLIYPRALKQLLTGLYLAQICMIGLLAIRAATGPIILQVAFLIFTILYHISLVSALDPLLKYLPRTLETEEESLLALEAGHSNDGGAPVETPAESAENKMPRDTLHDADAAAASGNAKNPNFFTKWLHPDRYSNYHVLRQSLLRASADVVTYSPDTERDAYYNPAVSSPTPLLWIPRDQGGVSKQEVRHTSRSIPITDEGAMLDDNNKLVWDEEAKPPIYEEKIIY</sequence>
<accession>A0A9P8L7X7</accession>
<dbReference type="GO" id="GO:0005227">
    <property type="term" value="F:calcium-activated cation channel activity"/>
    <property type="evidence" value="ECO:0007669"/>
    <property type="project" value="InterPro"/>
</dbReference>
<feature type="domain" description="CSC1/OSCA1-like 7TM region" evidence="9">
    <location>
        <begin position="341"/>
        <end position="614"/>
    </location>
</feature>
<evidence type="ECO:0000256" key="3">
    <source>
        <dbReference type="ARBA" id="ARBA00022448"/>
    </source>
</evidence>
<protein>
    <recommendedName>
        <fullName evidence="15">DUF221-domain-containing protein</fullName>
    </recommendedName>
</protein>
<evidence type="ECO:0000313" key="13">
    <source>
        <dbReference type="EMBL" id="KAH0555919.1"/>
    </source>
</evidence>
<keyword evidence="4 8" id="KW-0812">Transmembrane</keyword>
<feature type="transmembrane region" description="Helical" evidence="8">
    <location>
        <begin position="529"/>
        <end position="551"/>
    </location>
</feature>
<dbReference type="InterPro" id="IPR045122">
    <property type="entry name" value="Csc1-like"/>
</dbReference>
<evidence type="ECO:0000259" key="10">
    <source>
        <dbReference type="Pfam" id="PF12621"/>
    </source>
</evidence>
<feature type="transmembrane region" description="Helical" evidence="8">
    <location>
        <begin position="39"/>
        <end position="59"/>
    </location>
</feature>
<gene>
    <name evidence="13" type="ORF">GP486_006137</name>
</gene>
<dbReference type="AlphaFoldDB" id="A0A9P8L7X7"/>
<evidence type="ECO:0000259" key="9">
    <source>
        <dbReference type="Pfam" id="PF02714"/>
    </source>
</evidence>
<feature type="transmembrane region" description="Helical" evidence="8">
    <location>
        <begin position="436"/>
        <end position="462"/>
    </location>
</feature>
<dbReference type="EMBL" id="JAGHQM010001300">
    <property type="protein sequence ID" value="KAH0555919.1"/>
    <property type="molecule type" value="Genomic_DNA"/>
</dbReference>
<reference evidence="13" key="1">
    <citation type="submission" date="2021-03" db="EMBL/GenBank/DDBJ databases">
        <title>Comparative genomics and phylogenomic investigation of the class Geoglossomycetes provide insights into ecological specialization and systematics.</title>
        <authorList>
            <person name="Melie T."/>
            <person name="Pirro S."/>
            <person name="Miller A.N."/>
            <person name="Quandt A."/>
        </authorList>
    </citation>
    <scope>NUCLEOTIDE SEQUENCE</scope>
    <source>
        <strain evidence="13">CAQ_001_2017</strain>
    </source>
</reference>
<feature type="domain" description="CSC1/OSCA1-like N-terminal transmembrane" evidence="11">
    <location>
        <begin position="2"/>
        <end position="107"/>
    </location>
</feature>
<evidence type="ECO:0000256" key="5">
    <source>
        <dbReference type="ARBA" id="ARBA00022989"/>
    </source>
</evidence>
<evidence type="ECO:0000259" key="11">
    <source>
        <dbReference type="Pfam" id="PF13967"/>
    </source>
</evidence>
<evidence type="ECO:0000313" key="14">
    <source>
        <dbReference type="Proteomes" id="UP000750711"/>
    </source>
</evidence>
<feature type="non-terminal residue" evidence="13">
    <location>
        <position position="814"/>
    </location>
</feature>
<comment type="caution">
    <text evidence="13">The sequence shown here is derived from an EMBL/GenBank/DDBJ whole genome shotgun (WGS) entry which is preliminary data.</text>
</comment>
<comment type="similarity">
    <text evidence="2">Belongs to the CSC1 (TC 1.A.17) family.</text>
</comment>
<feature type="domain" description="CSC1/OSCA1-like cytosolic" evidence="12">
    <location>
        <begin position="130"/>
        <end position="330"/>
    </location>
</feature>
<feature type="transmembrane region" description="Helical" evidence="8">
    <location>
        <begin position="599"/>
        <end position="617"/>
    </location>
</feature>
<evidence type="ECO:0000256" key="2">
    <source>
        <dbReference type="ARBA" id="ARBA00007779"/>
    </source>
</evidence>
<dbReference type="Pfam" id="PF13967">
    <property type="entry name" value="RSN1_TM"/>
    <property type="match status" value="1"/>
</dbReference>
<dbReference type="Pfam" id="PF14703">
    <property type="entry name" value="PHM7_cyt"/>
    <property type="match status" value="1"/>
</dbReference>
<feature type="transmembrane region" description="Helical" evidence="8">
    <location>
        <begin position="342"/>
        <end position="367"/>
    </location>
</feature>
<evidence type="ECO:0008006" key="15">
    <source>
        <dbReference type="Google" id="ProtNLM"/>
    </source>
</evidence>
<keyword evidence="6 8" id="KW-0472">Membrane</keyword>
<feature type="transmembrane region" description="Helical" evidence="8">
    <location>
        <begin position="557"/>
        <end position="578"/>
    </location>
</feature>
<dbReference type="InterPro" id="IPR027815">
    <property type="entry name" value="CSC1/OSCA1-like_cyt"/>
</dbReference>
<dbReference type="PANTHER" id="PTHR13018:SF26">
    <property type="entry name" value="DOMAIN PROTEIN, PUTATIVE (AFU_ORTHOLOGUE AFUA_5G10920)-RELATED"/>
    <property type="match status" value="1"/>
</dbReference>
<feature type="domain" description="10TM putative phosphate transporter extracellular tail" evidence="10">
    <location>
        <begin position="714"/>
        <end position="806"/>
    </location>
</feature>
<feature type="transmembrane region" description="Helical" evidence="8">
    <location>
        <begin position="482"/>
        <end position="508"/>
    </location>
</feature>
<evidence type="ECO:0000256" key="6">
    <source>
        <dbReference type="ARBA" id="ARBA00023136"/>
    </source>
</evidence>
<keyword evidence="5 8" id="KW-1133">Transmembrane helix</keyword>
<feature type="transmembrane region" description="Helical" evidence="8">
    <location>
        <begin position="387"/>
        <end position="415"/>
    </location>
</feature>
<evidence type="ECO:0000256" key="8">
    <source>
        <dbReference type="SAM" id="Phobius"/>
    </source>
</evidence>
<dbReference type="InterPro" id="IPR032880">
    <property type="entry name" value="CSC1/OSCA1-like_N"/>
</dbReference>